<evidence type="ECO:0000313" key="1">
    <source>
        <dbReference type="EMBL" id="MBB2885407.1"/>
    </source>
</evidence>
<proteinExistence type="predicted"/>
<sequence>MKPLVLLLSLGLGLSAQAAPMRWTDIRDGSLYLQADRPDTLTIQWVPAWQADANEEHLYLLDGNGNLKGDRLIAASESRGKQSWPLAPGAASYRLEIPGYSFRRYTVEHDERTVALFAPAKVHFSAETRGGDELYFKVAPGEHAVLAGKFHGGVSALLAQRVGDNKQVTLALKPYRAYWQFDQLELPVTQDEQVWRLRLQGSGKVAFWLDGTANLFAQNPQQLKPLREDAGQTRLTLHKETLGPTPNLGIYLPYVLPPQSSFAALDALKPQAGSYYSFVDVTAQNPHHEDAFRQLYQNRFGITQDITLLAGSQRQADLRADTTSNAGLDAWLTATRALGGGGTHYIAFADEPNLNYSSYANYQAIFNSMARQVRSDPANAKAGIRIAMPASSRFVNGPFTDDAADKRGIDWARRMLAESGEQIDALAWHEWMVRDLLATRVYRDSVRRAAELVGLDAKGRPRKALLLDQTNLSSGSSLSPYDQETHFASLWWASVVINSAQDGLLDMLNWFQAADEPNYPKGMVRVLGGDRFELKPVGLAQQFIRQHWLKNVMRLDNDAFEVDVLAMATEHQRSLLGVNKGARLQRVDLAGATCPLTKGALVYFGADSRSREGKFNCQDGRVSFDLPGQTLFALSWSAS</sequence>
<protein>
    <submittedName>
        <fullName evidence="1">Uncharacterized protein</fullName>
    </submittedName>
</protein>
<accession>A0ACC5M9T0</accession>
<evidence type="ECO:0000313" key="2">
    <source>
        <dbReference type="Proteomes" id="UP000589818"/>
    </source>
</evidence>
<name>A0ACC5M9T0_9PSED</name>
<keyword evidence="2" id="KW-1185">Reference proteome</keyword>
<comment type="caution">
    <text evidence="1">The sequence shown here is derived from an EMBL/GenBank/DDBJ whole genome shotgun (WGS) entry which is preliminary data.</text>
</comment>
<dbReference type="Proteomes" id="UP000589818">
    <property type="component" value="Unassembled WGS sequence"/>
</dbReference>
<dbReference type="EMBL" id="JACHVR010000001">
    <property type="protein sequence ID" value="MBB2885407.1"/>
    <property type="molecule type" value="Genomic_DNA"/>
</dbReference>
<reference evidence="1" key="1">
    <citation type="submission" date="2020-08" db="EMBL/GenBank/DDBJ databases">
        <title>Plant associated metagenomes--Microbial community diversity and host control of community assembly across model and emerging plant ecological genomics systems.</title>
        <authorList>
            <person name="Dangl J."/>
        </authorList>
    </citation>
    <scope>NUCLEOTIDE SEQUENCE</scope>
    <source>
        <strain evidence="1">KD5</strain>
    </source>
</reference>
<organism evidence="1 2">
    <name type="scientific">Pseudomonas umsongensis</name>
    <dbReference type="NCBI Taxonomy" id="198618"/>
    <lineage>
        <taxon>Bacteria</taxon>
        <taxon>Pseudomonadati</taxon>
        <taxon>Pseudomonadota</taxon>
        <taxon>Gammaproteobacteria</taxon>
        <taxon>Pseudomonadales</taxon>
        <taxon>Pseudomonadaceae</taxon>
        <taxon>Pseudomonas</taxon>
    </lineage>
</organism>
<gene>
    <name evidence="1" type="ORF">FHR69_001273</name>
</gene>